<proteinExistence type="inferred from homology"/>
<sequence length="291" mass="30592">MWSRSASSVELHGPTGAKEVKGLLSVSQEETEAMDVHPQAEGAEVGRDRPKSVDNLQNHCLQHATKEAEDERKEAPLSGRPDQSSSNESITDVGCTNDDTLLLPNHKPIISQTVDKDDPHLQNPVVSNQPVAQPLQEGVANGAPPICTPPAASVALVKPGAASPQKCNGHSLHHHHPHKKRLPSTTKSQQSFKTNAAQIQEVAGDDCCVHCVLACLFCELTSLCSVFAQCLTCGGLGCEALCCCGEAATGGLACGEDACSALLDCGILEDCCQSSDCLEICLECCAICFPA</sequence>
<gene>
    <name evidence="3" type="ORF">AALO_G00052050</name>
</gene>
<dbReference type="AlphaFoldDB" id="A0AAV6H4A4"/>
<comment type="caution">
    <text evidence="3">The sequence shown here is derived from an EMBL/GenBank/DDBJ whole genome shotgun (WGS) entry which is preliminary data.</text>
</comment>
<keyword evidence="4" id="KW-1185">Reference proteome</keyword>
<reference evidence="3" key="1">
    <citation type="submission" date="2020-10" db="EMBL/GenBank/DDBJ databases">
        <title>Chromosome-scale genome assembly of the Allis shad, Alosa alosa.</title>
        <authorList>
            <person name="Margot Z."/>
            <person name="Christophe K."/>
            <person name="Cabau C."/>
            <person name="Louis A."/>
            <person name="Berthelot C."/>
            <person name="Parey E."/>
            <person name="Roest Crollius H."/>
            <person name="Montfort J."/>
            <person name="Robinson-Rechavi M."/>
            <person name="Bucao C."/>
            <person name="Bouchez O."/>
            <person name="Gislard M."/>
            <person name="Lluch J."/>
            <person name="Milhes M."/>
            <person name="Lampietro C."/>
            <person name="Lopez Roques C."/>
            <person name="Donnadieu C."/>
            <person name="Braasch I."/>
            <person name="Desvignes T."/>
            <person name="Postlethwait J."/>
            <person name="Bobe J."/>
            <person name="Guiguen Y."/>
        </authorList>
    </citation>
    <scope>NUCLEOTIDE SEQUENCE</scope>
    <source>
        <strain evidence="3">M-15738</strain>
        <tissue evidence="3">Blood</tissue>
    </source>
</reference>
<protein>
    <recommendedName>
        <fullName evidence="5">MyoD family inhibitor</fullName>
    </recommendedName>
</protein>
<accession>A0AAV6H4A4</accession>
<comment type="similarity">
    <text evidence="1">Belongs to the MDFI family.</text>
</comment>
<feature type="compositionally biased region" description="Polar residues" evidence="2">
    <location>
        <begin position="81"/>
        <end position="90"/>
    </location>
</feature>
<feature type="region of interest" description="Disordered" evidence="2">
    <location>
        <begin position="1"/>
        <end position="97"/>
    </location>
</feature>
<dbReference type="GO" id="GO:0010468">
    <property type="term" value="P:regulation of gene expression"/>
    <property type="evidence" value="ECO:0007669"/>
    <property type="project" value="UniProtKB-ARBA"/>
</dbReference>
<dbReference type="PANTHER" id="PTHR15304:SF4">
    <property type="entry name" value="MYOD FAMILY INHIBITOR-LIKE"/>
    <property type="match status" value="1"/>
</dbReference>
<evidence type="ECO:0000313" key="4">
    <source>
        <dbReference type="Proteomes" id="UP000823561"/>
    </source>
</evidence>
<dbReference type="InterPro" id="IPR026134">
    <property type="entry name" value="MDFI/MDFIC"/>
</dbReference>
<evidence type="ECO:0000313" key="3">
    <source>
        <dbReference type="EMBL" id="KAG5282085.1"/>
    </source>
</evidence>
<feature type="region of interest" description="Disordered" evidence="2">
    <location>
        <begin position="166"/>
        <end position="187"/>
    </location>
</feature>
<organism evidence="3 4">
    <name type="scientific">Alosa alosa</name>
    <name type="common">allis shad</name>
    <dbReference type="NCBI Taxonomy" id="278164"/>
    <lineage>
        <taxon>Eukaryota</taxon>
        <taxon>Metazoa</taxon>
        <taxon>Chordata</taxon>
        <taxon>Craniata</taxon>
        <taxon>Vertebrata</taxon>
        <taxon>Euteleostomi</taxon>
        <taxon>Actinopterygii</taxon>
        <taxon>Neopterygii</taxon>
        <taxon>Teleostei</taxon>
        <taxon>Clupei</taxon>
        <taxon>Clupeiformes</taxon>
        <taxon>Clupeoidei</taxon>
        <taxon>Clupeidae</taxon>
        <taxon>Alosa</taxon>
    </lineage>
</organism>
<dbReference type="PANTHER" id="PTHR15304">
    <property type="entry name" value="MYOD FAMILY INHIBITOR"/>
    <property type="match status" value="1"/>
</dbReference>
<feature type="compositionally biased region" description="Basic residues" evidence="2">
    <location>
        <begin position="171"/>
        <end position="182"/>
    </location>
</feature>
<dbReference type="Proteomes" id="UP000823561">
    <property type="component" value="Chromosome 4"/>
</dbReference>
<dbReference type="Pfam" id="PF15316">
    <property type="entry name" value="MDFI"/>
    <property type="match status" value="1"/>
</dbReference>
<evidence type="ECO:0000256" key="2">
    <source>
        <dbReference type="SAM" id="MobiDB-lite"/>
    </source>
</evidence>
<evidence type="ECO:0000256" key="1">
    <source>
        <dbReference type="ARBA" id="ARBA00025778"/>
    </source>
</evidence>
<dbReference type="EMBL" id="JADWDJ010000004">
    <property type="protein sequence ID" value="KAG5282085.1"/>
    <property type="molecule type" value="Genomic_DNA"/>
</dbReference>
<feature type="compositionally biased region" description="Basic and acidic residues" evidence="2">
    <location>
        <begin position="64"/>
        <end position="75"/>
    </location>
</feature>
<evidence type="ECO:0008006" key="5">
    <source>
        <dbReference type="Google" id="ProtNLM"/>
    </source>
</evidence>
<name>A0AAV6H4A4_9TELE</name>